<sequence>MKKDNHLINYLCTTSNKLTKCAHFRQKIKKILRRKRIIRQICCMHIKVARLSDTDILSNPLYYFIKKKFFKKIIRNIIDKDCKSIIRKISNATNSSINCSETNFLPVNYISSGLQNLLQYNPVQFVNEIKRLNNIINITTYSVDSSNNDSRKIRLAREVIRLENIVSGILVDEILHAIFNVDSIFGPIFDDSYYSDIAIEPETLLFFKPEFTEELTWTTVLNNFRDKLSKKSSCFIIKKTNNYEEHYSDLDYKFTKNKSLKYVHPICKSMGYIDNFMYESIQENEQYLEDVINIKTERIFSNFFHEIQNEYFERRDERIIEMIISFKERVVYSNSLLNGIINSYYGNKRISKLCNETFNEEHEIKIFFLSKMSISEWQFGLFLEKHKITNFKLTRFDNAYSFRTHYASDLYKFIDIFNKKRGTIKLPYMNDDIEYQITFPRSLTLNETYSRDKIMFTQRSKYMDMIN</sequence>
<keyword evidence="2" id="KW-1185">Reference proteome</keyword>
<evidence type="ECO:0000313" key="4">
    <source>
        <dbReference type="WormBase" id="SRAE_X000001100"/>
    </source>
</evidence>
<evidence type="ECO:0000313" key="2">
    <source>
        <dbReference type="Proteomes" id="UP000035682"/>
    </source>
</evidence>
<protein>
    <submittedName>
        <fullName evidence="1 3">Uncharacterized protein</fullName>
    </submittedName>
</protein>
<gene>
    <name evidence="1 3 4" type="ORF">SRAE_X000001100</name>
</gene>
<organism evidence="1">
    <name type="scientific">Strongyloides ratti</name>
    <name type="common">Parasitic roundworm</name>
    <dbReference type="NCBI Taxonomy" id="34506"/>
    <lineage>
        <taxon>Eukaryota</taxon>
        <taxon>Metazoa</taxon>
        <taxon>Ecdysozoa</taxon>
        <taxon>Nematoda</taxon>
        <taxon>Chromadorea</taxon>
        <taxon>Rhabditida</taxon>
        <taxon>Tylenchina</taxon>
        <taxon>Panagrolaimomorpha</taxon>
        <taxon>Strongyloidoidea</taxon>
        <taxon>Strongyloididae</taxon>
        <taxon>Strongyloides</taxon>
    </lineage>
</organism>
<evidence type="ECO:0000313" key="3">
    <source>
        <dbReference type="WBParaSite" id="SRAE_X000001100.1"/>
    </source>
</evidence>
<reference evidence="1 2" key="1">
    <citation type="submission" date="2014-09" db="EMBL/GenBank/DDBJ databases">
        <authorList>
            <person name="Martin A.A."/>
        </authorList>
    </citation>
    <scope>NUCLEOTIDE SEQUENCE</scope>
    <source>
        <strain evidence="2">ED321</strain>
        <strain evidence="1">ED321 Heterogonic</strain>
    </source>
</reference>
<dbReference type="WBParaSite" id="SRAE_X000001100.1">
    <property type="protein sequence ID" value="SRAE_X000001100.1"/>
    <property type="gene ID" value="WBGene00265565"/>
</dbReference>
<dbReference type="CTD" id="36383058"/>
<dbReference type="WormBase" id="SRAE_X000001100">
    <property type="protein sequence ID" value="SRP03809"/>
    <property type="gene ID" value="WBGene00265565"/>
</dbReference>
<accession>A0A090LLJ7</accession>
<dbReference type="RefSeq" id="XP_024509876.1">
    <property type="nucleotide sequence ID" value="XM_024644303.1"/>
</dbReference>
<dbReference type="AlphaFoldDB" id="A0A090LLJ7"/>
<proteinExistence type="predicted"/>
<dbReference type="GeneID" id="36383058"/>
<reference evidence="3" key="2">
    <citation type="submission" date="2020-12" db="UniProtKB">
        <authorList>
            <consortium name="WormBaseParasite"/>
        </authorList>
    </citation>
    <scope>IDENTIFICATION</scope>
</reference>
<evidence type="ECO:0000313" key="1">
    <source>
        <dbReference type="EMBL" id="CEF70680.1"/>
    </source>
</evidence>
<dbReference type="EMBL" id="LN609530">
    <property type="protein sequence ID" value="CEF70680.1"/>
    <property type="molecule type" value="Genomic_DNA"/>
</dbReference>
<name>A0A090LLJ7_STRRB</name>
<dbReference type="Proteomes" id="UP000035682">
    <property type="component" value="Unplaced"/>
</dbReference>